<name>A0A1Y5RNF0_9RHOB</name>
<evidence type="ECO:0000313" key="2">
    <source>
        <dbReference type="EMBL" id="SLN18959.1"/>
    </source>
</evidence>
<keyword evidence="1" id="KW-0812">Transmembrane</keyword>
<proteinExistence type="predicted"/>
<keyword evidence="1" id="KW-0472">Membrane</keyword>
<accession>A0A1Y5RNF0</accession>
<keyword evidence="1" id="KW-1133">Transmembrane helix</keyword>
<feature type="transmembrane region" description="Helical" evidence="1">
    <location>
        <begin position="80"/>
        <end position="105"/>
    </location>
</feature>
<gene>
    <name evidence="2" type="ORF">PSJ8397_00640</name>
</gene>
<protein>
    <submittedName>
        <fullName evidence="2">Uncharacterized protein</fullName>
    </submittedName>
</protein>
<feature type="transmembrane region" description="Helical" evidence="1">
    <location>
        <begin position="232"/>
        <end position="256"/>
    </location>
</feature>
<feature type="transmembrane region" description="Helical" evidence="1">
    <location>
        <begin position="299"/>
        <end position="319"/>
    </location>
</feature>
<reference evidence="2 3" key="1">
    <citation type="submission" date="2017-03" db="EMBL/GenBank/DDBJ databases">
        <authorList>
            <person name="Afonso C.L."/>
            <person name="Miller P.J."/>
            <person name="Scott M.A."/>
            <person name="Spackman E."/>
            <person name="Goraichik I."/>
            <person name="Dimitrov K.M."/>
            <person name="Suarez D.L."/>
            <person name="Swayne D.E."/>
        </authorList>
    </citation>
    <scope>NUCLEOTIDE SEQUENCE [LARGE SCALE GENOMIC DNA]</scope>
    <source>
        <strain evidence="2 3">CECT 8397</strain>
    </source>
</reference>
<dbReference type="RefSeq" id="WP_085863082.1">
    <property type="nucleotide sequence ID" value="NZ_FWFT01000001.1"/>
</dbReference>
<feature type="transmembrane region" description="Helical" evidence="1">
    <location>
        <begin position="208"/>
        <end position="225"/>
    </location>
</feature>
<feature type="transmembrane region" description="Helical" evidence="1">
    <location>
        <begin position="54"/>
        <end position="73"/>
    </location>
</feature>
<organism evidence="2 3">
    <name type="scientific">Pseudooctadecabacter jejudonensis</name>
    <dbReference type="NCBI Taxonomy" id="1391910"/>
    <lineage>
        <taxon>Bacteria</taxon>
        <taxon>Pseudomonadati</taxon>
        <taxon>Pseudomonadota</taxon>
        <taxon>Alphaproteobacteria</taxon>
        <taxon>Rhodobacterales</taxon>
        <taxon>Paracoccaceae</taxon>
        <taxon>Pseudooctadecabacter</taxon>
    </lineage>
</organism>
<dbReference type="Proteomes" id="UP000193623">
    <property type="component" value="Unassembled WGS sequence"/>
</dbReference>
<feature type="transmembrane region" description="Helical" evidence="1">
    <location>
        <begin position="342"/>
        <end position="362"/>
    </location>
</feature>
<evidence type="ECO:0000313" key="3">
    <source>
        <dbReference type="Proteomes" id="UP000193623"/>
    </source>
</evidence>
<feature type="transmembrane region" description="Helical" evidence="1">
    <location>
        <begin position="151"/>
        <end position="172"/>
    </location>
</feature>
<feature type="transmembrane region" description="Helical" evidence="1">
    <location>
        <begin position="268"/>
        <end position="287"/>
    </location>
</feature>
<feature type="transmembrane region" description="Helical" evidence="1">
    <location>
        <begin position="179"/>
        <end position="202"/>
    </location>
</feature>
<evidence type="ECO:0000256" key="1">
    <source>
        <dbReference type="SAM" id="Phobius"/>
    </source>
</evidence>
<dbReference type="EMBL" id="FWFT01000001">
    <property type="protein sequence ID" value="SLN18959.1"/>
    <property type="molecule type" value="Genomic_DNA"/>
</dbReference>
<sequence>MTRTLFFLTALSAMLFALTAVLIRIELFAPGVSPLFQAADAIPDSAKFNRVTQFHALMGYLTTLLLGTTLAAAGREKGGLFAVPVMGLGMMLSALAFVATVLITWPVPDGGGGLAGWSLYPSDAQRPTSLFEAVTLMVNIDPFFTDVPMVALIQTLTLPASGLLTLSFYVLLSTQPKLRWVAVPGVVLTLVMVFVSTTWVLYADPVNTNALLLLPLFPFLAAACVRMTDDPPAWLVTLTLGVLCVIVLGVGLFAWADTLPVEGTQVGVAALYLYPLGLGWFALPALIQVRWGTRLPAPLIWTLPAAILTLLLLWTAPLFRTGLNGQPRGYIDYPDGLAADNMGATLATGVFVVGYLAIITLVRRSRT</sequence>
<keyword evidence="3" id="KW-1185">Reference proteome</keyword>
<dbReference type="AlphaFoldDB" id="A0A1Y5RNF0"/>